<dbReference type="Pfam" id="PF13517">
    <property type="entry name" value="FG-GAP_3"/>
    <property type="match status" value="3"/>
</dbReference>
<gene>
    <name evidence="2" type="ORF">FVB32_08375</name>
</gene>
<keyword evidence="1" id="KW-0732">Signal</keyword>
<dbReference type="SUPFAM" id="SSF69318">
    <property type="entry name" value="Integrin alpha N-terminal domain"/>
    <property type="match status" value="1"/>
</dbReference>
<evidence type="ECO:0000256" key="1">
    <source>
        <dbReference type="ARBA" id="ARBA00022729"/>
    </source>
</evidence>
<dbReference type="InterPro" id="IPR013517">
    <property type="entry name" value="FG-GAP"/>
</dbReference>
<dbReference type="RefSeq" id="WP_147743150.1">
    <property type="nucleotide sequence ID" value="NZ_VRUR01000001.1"/>
</dbReference>
<proteinExistence type="predicted"/>
<dbReference type="EMBL" id="VRUR01000001">
    <property type="protein sequence ID" value="TXN38296.1"/>
    <property type="molecule type" value="Genomic_DNA"/>
</dbReference>
<dbReference type="InterPro" id="IPR028994">
    <property type="entry name" value="Integrin_alpha_N"/>
</dbReference>
<comment type="caution">
    <text evidence="2">The sequence shown here is derived from an EMBL/GenBank/DDBJ whole genome shotgun (WGS) entry which is preliminary data.</text>
</comment>
<sequence>MILQKLPPTIKFFMLFGSLYSTNCQNTPPDYNSSNSIFRNSSTAYLKSTNLNGNSMDGESIDIDNDGDIDMILAMEFKKNIILINDGSGVLQDQSDIRFPKTVHDSEDIAIADFDNDGDLDIVFVSEDDQTNEYYLNDGNATFTNTYKRIHVTGISNVVETTDFNNDGFADLIIGNRGQNFLLINNRKGGFLDETDLRLPGGNQTTQDIELKDIDGDNDLDIIEANETSNRILLNNGIGIFTDETALRLPNIDDQTREVELADIDNDGDLDLFFANVDFGGMGNPQNRLLLNDGTGKFEDITHAALPQSSIRTVGASFIDINLDGYPDIISGNRFNELDNIVLINDKKLKFHDKTKYYFPKLNTYPFDFQYADFNNDGLTDIYICNFRGEDMLLSRTAK</sequence>
<evidence type="ECO:0000313" key="3">
    <source>
        <dbReference type="Proteomes" id="UP000321456"/>
    </source>
</evidence>
<dbReference type="PANTHER" id="PTHR46580:SF4">
    <property type="entry name" value="ATP_GTP-BINDING PROTEIN"/>
    <property type="match status" value="1"/>
</dbReference>
<organism evidence="2 3">
    <name type="scientific">Flagellimonas hymeniacidonis</name>
    <dbReference type="NCBI Taxonomy" id="2603628"/>
    <lineage>
        <taxon>Bacteria</taxon>
        <taxon>Pseudomonadati</taxon>
        <taxon>Bacteroidota</taxon>
        <taxon>Flavobacteriia</taxon>
        <taxon>Flavobacteriales</taxon>
        <taxon>Flavobacteriaceae</taxon>
        <taxon>Flagellimonas</taxon>
    </lineage>
</organism>
<dbReference type="Proteomes" id="UP000321456">
    <property type="component" value="Unassembled WGS sequence"/>
</dbReference>
<reference evidence="2 3" key="1">
    <citation type="submission" date="2019-08" db="EMBL/GenBank/DDBJ databases">
        <title>Professor.</title>
        <authorList>
            <person name="Park J.S."/>
        </authorList>
    </citation>
    <scope>NUCLEOTIDE SEQUENCE [LARGE SCALE GENOMIC DNA]</scope>
    <source>
        <strain evidence="2 3">176CP5-101</strain>
    </source>
</reference>
<evidence type="ECO:0000313" key="2">
    <source>
        <dbReference type="EMBL" id="TXN38296.1"/>
    </source>
</evidence>
<accession>A0A5C8VA57</accession>
<dbReference type="Gene3D" id="2.130.10.130">
    <property type="entry name" value="Integrin alpha, N-terminal"/>
    <property type="match status" value="2"/>
</dbReference>
<dbReference type="PANTHER" id="PTHR46580">
    <property type="entry name" value="SENSOR KINASE-RELATED"/>
    <property type="match status" value="1"/>
</dbReference>
<keyword evidence="3" id="KW-1185">Reference proteome</keyword>
<dbReference type="AlphaFoldDB" id="A0A5C8VA57"/>
<protein>
    <submittedName>
        <fullName evidence="2">VCBS repeat-containing protein</fullName>
    </submittedName>
</protein>
<name>A0A5C8VA57_9FLAO</name>